<feature type="compositionally biased region" description="Polar residues" evidence="1">
    <location>
        <begin position="480"/>
        <end position="505"/>
    </location>
</feature>
<feature type="compositionally biased region" description="Basic residues" evidence="1">
    <location>
        <begin position="555"/>
        <end position="568"/>
    </location>
</feature>
<organism evidence="2 3">
    <name type="scientific">Phytophthora palmivora</name>
    <dbReference type="NCBI Taxonomy" id="4796"/>
    <lineage>
        <taxon>Eukaryota</taxon>
        <taxon>Sar</taxon>
        <taxon>Stramenopiles</taxon>
        <taxon>Oomycota</taxon>
        <taxon>Peronosporomycetes</taxon>
        <taxon>Peronosporales</taxon>
        <taxon>Peronosporaceae</taxon>
        <taxon>Phytophthora</taxon>
    </lineage>
</organism>
<feature type="region of interest" description="Disordered" evidence="1">
    <location>
        <begin position="438"/>
        <end position="588"/>
    </location>
</feature>
<reference evidence="2 3" key="1">
    <citation type="journal article" date="2017" name="Genome Biol. Evol.">
        <title>Phytophthora megakarya and P. palmivora, closely related causal agents of cacao black pod rot, underwent increases in genome sizes and gene numbers by different mechanisms.</title>
        <authorList>
            <person name="Ali S.S."/>
            <person name="Shao J."/>
            <person name="Lary D.J."/>
            <person name="Kronmiller B."/>
            <person name="Shen D."/>
            <person name="Strem M.D."/>
            <person name="Amoako-Attah I."/>
            <person name="Akrofi A.Y."/>
            <person name="Begoude B.A."/>
            <person name="Ten Hoopen G.M."/>
            <person name="Coulibaly K."/>
            <person name="Kebe B.I."/>
            <person name="Melnick R.L."/>
            <person name="Guiltinan M.J."/>
            <person name="Tyler B.M."/>
            <person name="Meinhardt L.W."/>
            <person name="Bailey B.A."/>
        </authorList>
    </citation>
    <scope>NUCLEOTIDE SEQUENCE [LARGE SCALE GENOMIC DNA]</scope>
    <source>
        <strain evidence="3">sbr112.9</strain>
    </source>
</reference>
<dbReference type="OrthoDB" id="62830at2759"/>
<protein>
    <submittedName>
        <fullName evidence="2">Uncharacterized protein</fullName>
    </submittedName>
</protein>
<accession>A0A2P4YQY2</accession>
<evidence type="ECO:0000313" key="2">
    <source>
        <dbReference type="EMBL" id="POM80218.1"/>
    </source>
</evidence>
<sequence>MHDNEDTCSVSDLGPAPPTKRLDLGALSPYCMSERLLTRFQQQRRDKRSVWFQHVAAKFDGARIDGGLGALSVTPLESGGIVWLQTSDSDALERRKKELQDITNRCSESDEGKSTAALFVAVKHMAKVQPIMEQNTVQGVEMKLVNGDKFELNFMPGPLADPTRRDEFLKVLKKQMRGDKETVNTLDRRSEVTSVKNAAVALEQKGMFQKLVRRYVALDEMSEEALEIAKQVYAGTGYHLGPMAKEVPMFSVDSEYRKKTVSELTEYLQRMNEEWSEAEADRLLGTKAKHSRNEDDLFEYTDTVTGEQVPTRTYEQRYLEYVKAHEVNPVLHMFPVQETKTTEDMSTQNAADLLTHRSDAPSEHDENARALYMRTLGIDISSSCIIDKDFFSSGAAHPPPGKPTSNGGDAAFRAAVDSARMKIWKSWGSMLARVSRNCTSSVRRDHPKSQTRVTANAPVYAVTRKRPRERRRSLVLPNSDDLQSSVEANVTKNSQDENGTASSAADSLEPRTKRSRPTSHQPDTAQKSRRKARRQSIVSTVDLPPTVTGEADKRKTPRSSRKAGRPRHPANGYARETSSLEMVGDEDCNQCHRC</sequence>
<keyword evidence="3" id="KW-1185">Reference proteome</keyword>
<feature type="non-terminal residue" evidence="2">
    <location>
        <position position="594"/>
    </location>
</feature>
<proteinExistence type="predicted"/>
<comment type="caution">
    <text evidence="2">The sequence shown here is derived from an EMBL/GenBank/DDBJ whole genome shotgun (WGS) entry which is preliminary data.</text>
</comment>
<dbReference type="AlphaFoldDB" id="A0A2P4YQY2"/>
<gene>
    <name evidence="2" type="ORF">PHPALM_1976</name>
</gene>
<dbReference type="EMBL" id="NCKW01000621">
    <property type="protein sequence ID" value="POM80218.1"/>
    <property type="molecule type" value="Genomic_DNA"/>
</dbReference>
<dbReference type="Proteomes" id="UP000237271">
    <property type="component" value="Unassembled WGS sequence"/>
</dbReference>
<evidence type="ECO:0000313" key="3">
    <source>
        <dbReference type="Proteomes" id="UP000237271"/>
    </source>
</evidence>
<feature type="compositionally biased region" description="Basic residues" evidence="1">
    <location>
        <begin position="463"/>
        <end position="473"/>
    </location>
</feature>
<evidence type="ECO:0000256" key="1">
    <source>
        <dbReference type="SAM" id="MobiDB-lite"/>
    </source>
</evidence>
<name>A0A2P4YQY2_9STRA</name>